<feature type="transmembrane region" description="Helical" evidence="1">
    <location>
        <begin position="16"/>
        <end position="37"/>
    </location>
</feature>
<dbReference type="Proteomes" id="UP000004705">
    <property type="component" value="Chromosome"/>
</dbReference>
<evidence type="ECO:0000256" key="1">
    <source>
        <dbReference type="SAM" id="Phobius"/>
    </source>
</evidence>
<organism evidence="2 3">
    <name type="scientific">Saccharomonospora azurea NA-128</name>
    <dbReference type="NCBI Taxonomy" id="882081"/>
    <lineage>
        <taxon>Bacteria</taxon>
        <taxon>Bacillati</taxon>
        <taxon>Actinomycetota</taxon>
        <taxon>Actinomycetes</taxon>
        <taxon>Pseudonocardiales</taxon>
        <taxon>Pseudonocardiaceae</taxon>
        <taxon>Saccharomonospora</taxon>
    </lineage>
</organism>
<keyword evidence="1" id="KW-0812">Transmembrane</keyword>
<feature type="transmembrane region" description="Helical" evidence="1">
    <location>
        <begin position="58"/>
        <end position="81"/>
    </location>
</feature>
<name>H8G687_9PSEU</name>
<feature type="transmembrane region" description="Helical" evidence="1">
    <location>
        <begin position="217"/>
        <end position="242"/>
    </location>
</feature>
<reference evidence="2 3" key="1">
    <citation type="journal article" date="2012" name="Stand. Genomic Sci.">
        <title>Genome sequence of the soil bacterium Saccharomonospora azurea type strain (NA-128(T)).</title>
        <authorList>
            <person name="Klenk H.P."/>
            <person name="Held B."/>
            <person name="Lucas S."/>
            <person name="Lapidus A."/>
            <person name="Copeland A."/>
            <person name="Hammon N."/>
            <person name="Pitluck S."/>
            <person name="Goodwin L.A."/>
            <person name="Han C."/>
            <person name="Tapia R."/>
            <person name="Brambilla E.M."/>
            <person name="Potter G."/>
            <person name="Land M."/>
            <person name="Ivanova N."/>
            <person name="Rohde M."/>
            <person name="Goker M."/>
            <person name="Detter J.C."/>
            <person name="Kyrpides N.C."/>
            <person name="Woyke T."/>
        </authorList>
    </citation>
    <scope>NUCLEOTIDE SEQUENCE [LARGE SCALE GENOMIC DNA]</scope>
    <source>
        <strain evidence="2 3">NA-128</strain>
    </source>
</reference>
<keyword evidence="1" id="KW-0472">Membrane</keyword>
<proteinExistence type="predicted"/>
<sequence length="295" mass="31697">MNKFLETLANKLAERWLTLLVLPGALYLAIAIAAARLGHAHWYRVDLLREDRGRARAARNAATLALALAGLLAAAAVLGILDHTLGSLFRRVWFAPARGPLARRRARRWDAADRLFRDATVVAGRAQLADPDTAAGLIRQAEERAAARNALGLVRPTTPFAAGDRMAAADRRVLDHYGLDLSSAWPRLWLVLPEHTRRAVQAANDAVAAAQRLAGWAAAYLLLALLWWPAALIGVVTLTVAWRRAASAAGTLGDLVEAAVDVHGRTLARTLGLRTAGPLDRETGAAVTSLLRKGV</sequence>
<evidence type="ECO:0000313" key="2">
    <source>
        <dbReference type="EMBL" id="EHY87247.1"/>
    </source>
</evidence>
<keyword evidence="3" id="KW-1185">Reference proteome</keyword>
<accession>H8G687</accession>
<keyword evidence="1" id="KW-1133">Transmembrane helix</keyword>
<protein>
    <recommendedName>
        <fullName evidence="4">Vegetative cell wall protein gp1</fullName>
    </recommendedName>
</protein>
<dbReference type="EMBL" id="CM001466">
    <property type="protein sequence ID" value="EHY87247.1"/>
    <property type="molecule type" value="Genomic_DNA"/>
</dbReference>
<evidence type="ECO:0000313" key="3">
    <source>
        <dbReference type="Proteomes" id="UP000004705"/>
    </source>
</evidence>
<dbReference type="HOGENOM" id="CLU_3011619_0_0_11"/>
<evidence type="ECO:0008006" key="4">
    <source>
        <dbReference type="Google" id="ProtNLM"/>
    </source>
</evidence>
<dbReference type="AlphaFoldDB" id="H8G687"/>
<gene>
    <name evidence="2" type="ORF">SacazDRAFT_00264</name>
</gene>